<name>A0A3B1C8R1_9ZZZZ</name>
<feature type="domain" description="Fibrobacter succinogenes major paralogous" evidence="1">
    <location>
        <begin position="65"/>
        <end position="255"/>
    </location>
</feature>
<accession>A0A3B1C8R1</accession>
<organism evidence="2">
    <name type="scientific">hydrothermal vent metagenome</name>
    <dbReference type="NCBI Taxonomy" id="652676"/>
    <lineage>
        <taxon>unclassified sequences</taxon>
        <taxon>metagenomes</taxon>
        <taxon>ecological metagenomes</taxon>
    </lineage>
</organism>
<dbReference type="AlphaFoldDB" id="A0A3B1C8R1"/>
<dbReference type="Pfam" id="PF09603">
    <property type="entry name" value="Fib_succ_major"/>
    <property type="match status" value="1"/>
</dbReference>
<dbReference type="InterPro" id="IPR011871">
    <property type="entry name" value="Fib_succ_major"/>
</dbReference>
<evidence type="ECO:0000313" key="2">
    <source>
        <dbReference type="EMBL" id="VAX26896.1"/>
    </source>
</evidence>
<evidence type="ECO:0000259" key="1">
    <source>
        <dbReference type="Pfam" id="PF09603"/>
    </source>
</evidence>
<sequence length="256" mass="29028">MKKILKFTIGLFLFSSLTFGQVIKIHTQNGTDSHNLADIDSITFDVSGSNSSSLKDIDGNVYQTVQIGDQVWMAENLKVTHYRNGDPIPYDNYPTTTGAYCNYKNDTTYVPTYGRLYNWYAVNDSRNIAPEGWHVATDDDWKQLEMYLGMSQEDADSTGWRESNEVGGKLKEAGTEHWADPNTAATNESGFTALPGGWRTDFNSDFATMGQYCFFWMPDEIDDGSAWTRRVAWVNPGVYRFHEDKMSAFSIRCIKD</sequence>
<protein>
    <submittedName>
        <fullName evidence="2">SclB protein</fullName>
    </submittedName>
</protein>
<reference evidence="2" key="1">
    <citation type="submission" date="2018-06" db="EMBL/GenBank/DDBJ databases">
        <authorList>
            <person name="Zhirakovskaya E."/>
        </authorList>
    </citation>
    <scope>NUCLEOTIDE SEQUENCE</scope>
</reference>
<gene>
    <name evidence="2" type="ORF">MNBD_IGNAVI01-2794</name>
</gene>
<proteinExistence type="predicted"/>
<dbReference type="NCBIfam" id="TIGR02145">
    <property type="entry name" value="Fib_succ_major"/>
    <property type="match status" value="1"/>
</dbReference>
<dbReference type="EMBL" id="UOGD01000359">
    <property type="protein sequence ID" value="VAX26896.1"/>
    <property type="molecule type" value="Genomic_DNA"/>
</dbReference>